<dbReference type="Gramene" id="ONK79329">
    <property type="protein sequence ID" value="ONK79329"/>
    <property type="gene ID" value="A4U43_C01F5260"/>
</dbReference>
<gene>
    <name evidence="2" type="ORF">A4U43_C01F5260</name>
</gene>
<feature type="domain" description="DUF7894" evidence="1">
    <location>
        <begin position="1"/>
        <end position="226"/>
    </location>
</feature>
<evidence type="ECO:0000259" key="1">
    <source>
        <dbReference type="Pfam" id="PF25428"/>
    </source>
</evidence>
<keyword evidence="3" id="KW-1185">Reference proteome</keyword>
<dbReference type="OMA" id="TQEPWRA"/>
<proteinExistence type="predicted"/>
<accession>A0A5P1FQQ8</accession>
<sequence>MKFAKKIIFLVRDNDGFGPAIALSLIPNPNSDLTKSESKFELSLTNYGITDQKASGDLINFVDSQGEPQVSILLLPNYEPPIAACAVREVLSSILSDNLSGQPTIVLPFVMKSLKFNQDIEIEARTDFAQAMLSEVTKTSSPVQLNCEPSACLLHMVRVLRLPTVLLIASDGQSQNKRAIEYELEALCKIGQFLAGHLCLSFSKEGLQHKEAEKSTRAQEPWRALYL</sequence>
<dbReference type="PANTHER" id="PTHR37221:SF1">
    <property type="entry name" value="OS02G0582400 PROTEIN"/>
    <property type="match status" value="1"/>
</dbReference>
<dbReference type="AlphaFoldDB" id="A0A5P1FQQ8"/>
<dbReference type="Pfam" id="PF25428">
    <property type="entry name" value="DUF7894"/>
    <property type="match status" value="1"/>
</dbReference>
<evidence type="ECO:0000313" key="3">
    <source>
        <dbReference type="Proteomes" id="UP000243459"/>
    </source>
</evidence>
<dbReference type="PANTHER" id="PTHR37221">
    <property type="entry name" value="OS02G0582400 PROTEIN"/>
    <property type="match status" value="1"/>
</dbReference>
<dbReference type="Proteomes" id="UP000243459">
    <property type="component" value="Chromosome 1"/>
</dbReference>
<dbReference type="EMBL" id="CM007381">
    <property type="protein sequence ID" value="ONK79329.1"/>
    <property type="molecule type" value="Genomic_DNA"/>
</dbReference>
<dbReference type="OrthoDB" id="1927925at2759"/>
<organism evidence="2 3">
    <name type="scientific">Asparagus officinalis</name>
    <name type="common">Garden asparagus</name>
    <dbReference type="NCBI Taxonomy" id="4686"/>
    <lineage>
        <taxon>Eukaryota</taxon>
        <taxon>Viridiplantae</taxon>
        <taxon>Streptophyta</taxon>
        <taxon>Embryophyta</taxon>
        <taxon>Tracheophyta</taxon>
        <taxon>Spermatophyta</taxon>
        <taxon>Magnoliopsida</taxon>
        <taxon>Liliopsida</taxon>
        <taxon>Asparagales</taxon>
        <taxon>Asparagaceae</taxon>
        <taxon>Asparagoideae</taxon>
        <taxon>Asparagus</taxon>
    </lineage>
</organism>
<name>A0A5P1FQQ8_ASPOF</name>
<reference evidence="3" key="1">
    <citation type="journal article" date="2017" name="Nat. Commun.">
        <title>The asparagus genome sheds light on the origin and evolution of a young Y chromosome.</title>
        <authorList>
            <person name="Harkess A."/>
            <person name="Zhou J."/>
            <person name="Xu C."/>
            <person name="Bowers J.E."/>
            <person name="Van der Hulst R."/>
            <person name="Ayyampalayam S."/>
            <person name="Mercati F."/>
            <person name="Riccardi P."/>
            <person name="McKain M.R."/>
            <person name="Kakrana A."/>
            <person name="Tang H."/>
            <person name="Ray J."/>
            <person name="Groenendijk J."/>
            <person name="Arikit S."/>
            <person name="Mathioni S.M."/>
            <person name="Nakano M."/>
            <person name="Shan H."/>
            <person name="Telgmann-Rauber A."/>
            <person name="Kanno A."/>
            <person name="Yue Z."/>
            <person name="Chen H."/>
            <person name="Li W."/>
            <person name="Chen Y."/>
            <person name="Xu X."/>
            <person name="Zhang Y."/>
            <person name="Luo S."/>
            <person name="Chen H."/>
            <person name="Gao J."/>
            <person name="Mao Z."/>
            <person name="Pires J.C."/>
            <person name="Luo M."/>
            <person name="Kudrna D."/>
            <person name="Wing R.A."/>
            <person name="Meyers B.C."/>
            <person name="Yi K."/>
            <person name="Kong H."/>
            <person name="Lavrijsen P."/>
            <person name="Sunseri F."/>
            <person name="Falavigna A."/>
            <person name="Ye Y."/>
            <person name="Leebens-Mack J.H."/>
            <person name="Chen G."/>
        </authorList>
    </citation>
    <scope>NUCLEOTIDE SEQUENCE [LARGE SCALE GENOMIC DNA]</scope>
    <source>
        <strain evidence="3">cv. DH0086</strain>
    </source>
</reference>
<protein>
    <recommendedName>
        <fullName evidence="1">DUF7894 domain-containing protein</fullName>
    </recommendedName>
</protein>
<evidence type="ECO:0000313" key="2">
    <source>
        <dbReference type="EMBL" id="ONK79329.1"/>
    </source>
</evidence>
<dbReference type="InterPro" id="IPR057216">
    <property type="entry name" value="DUF7894"/>
</dbReference>